<dbReference type="Gene3D" id="3.30.565.10">
    <property type="entry name" value="Histidine kinase-like ATPase, C-terminal domain"/>
    <property type="match status" value="1"/>
</dbReference>
<keyword evidence="4" id="KW-0808">Transferase</keyword>
<keyword evidence="1" id="KW-0723">Serine/threonine-protein kinase</keyword>
<evidence type="ECO:0000313" key="4">
    <source>
        <dbReference type="EMBL" id="TQL97645.1"/>
    </source>
</evidence>
<dbReference type="InterPro" id="IPR036890">
    <property type="entry name" value="HATPase_C_sf"/>
</dbReference>
<feature type="region of interest" description="Disordered" evidence="2">
    <location>
        <begin position="110"/>
        <end position="141"/>
    </location>
</feature>
<feature type="compositionally biased region" description="Polar residues" evidence="2">
    <location>
        <begin position="115"/>
        <end position="141"/>
    </location>
</feature>
<dbReference type="PANTHER" id="PTHR35526:SF3">
    <property type="entry name" value="ANTI-SIGMA-F FACTOR RSBW"/>
    <property type="match status" value="1"/>
</dbReference>
<proteinExistence type="predicted"/>
<dbReference type="Pfam" id="PF13581">
    <property type="entry name" value="HATPase_c_2"/>
    <property type="match status" value="1"/>
</dbReference>
<gene>
    <name evidence="4" type="ORF">FB559_3243</name>
</gene>
<protein>
    <submittedName>
        <fullName evidence="4">Histidine kinase-like protein</fullName>
    </submittedName>
</protein>
<dbReference type="SUPFAM" id="SSF55874">
    <property type="entry name" value="ATPase domain of HSP90 chaperone/DNA topoisomerase II/histidine kinase"/>
    <property type="match status" value="1"/>
</dbReference>
<sequence>MVRRRLAEELLESGVYEDIADDAAVIVSELISNALRHARPLPSGDIRVAWTRQGDLIQLAVSDGGAMTEPRRARATLSSLGGRGLGIVETLADGWGVLHEDGGTTVWATLHSPHRSNGSHASNGLGSSSAETPQGMLKQTH</sequence>
<keyword evidence="4" id="KW-0418">Kinase</keyword>
<dbReference type="InterPro" id="IPR003594">
    <property type="entry name" value="HATPase_dom"/>
</dbReference>
<keyword evidence="5" id="KW-1185">Reference proteome</keyword>
<dbReference type="InterPro" id="IPR050267">
    <property type="entry name" value="Anti-sigma-factor_SerPK"/>
</dbReference>
<name>A0A543CKN6_9ACTN</name>
<accession>A0A543CKN6</accession>
<organism evidence="4 5">
    <name type="scientific">Actinoallomurus bryophytorum</name>
    <dbReference type="NCBI Taxonomy" id="1490222"/>
    <lineage>
        <taxon>Bacteria</taxon>
        <taxon>Bacillati</taxon>
        <taxon>Actinomycetota</taxon>
        <taxon>Actinomycetes</taxon>
        <taxon>Streptosporangiales</taxon>
        <taxon>Thermomonosporaceae</taxon>
        <taxon>Actinoallomurus</taxon>
    </lineage>
</organism>
<evidence type="ECO:0000259" key="3">
    <source>
        <dbReference type="Pfam" id="PF13581"/>
    </source>
</evidence>
<dbReference type="EMBL" id="VFOZ01000001">
    <property type="protein sequence ID" value="TQL97645.1"/>
    <property type="molecule type" value="Genomic_DNA"/>
</dbReference>
<dbReference type="Proteomes" id="UP000316096">
    <property type="component" value="Unassembled WGS sequence"/>
</dbReference>
<evidence type="ECO:0000256" key="2">
    <source>
        <dbReference type="SAM" id="MobiDB-lite"/>
    </source>
</evidence>
<dbReference type="GO" id="GO:0004674">
    <property type="term" value="F:protein serine/threonine kinase activity"/>
    <property type="evidence" value="ECO:0007669"/>
    <property type="project" value="UniProtKB-KW"/>
</dbReference>
<evidence type="ECO:0000313" key="5">
    <source>
        <dbReference type="Proteomes" id="UP000316096"/>
    </source>
</evidence>
<feature type="domain" description="Histidine kinase/HSP90-like ATPase" evidence="3">
    <location>
        <begin position="2"/>
        <end position="109"/>
    </location>
</feature>
<dbReference type="CDD" id="cd16936">
    <property type="entry name" value="HATPase_RsbW-like"/>
    <property type="match status" value="1"/>
</dbReference>
<dbReference type="AlphaFoldDB" id="A0A543CKN6"/>
<evidence type="ECO:0000256" key="1">
    <source>
        <dbReference type="ARBA" id="ARBA00022527"/>
    </source>
</evidence>
<reference evidence="4 5" key="1">
    <citation type="submission" date="2019-06" db="EMBL/GenBank/DDBJ databases">
        <title>Sequencing the genomes of 1000 actinobacteria strains.</title>
        <authorList>
            <person name="Klenk H.-P."/>
        </authorList>
    </citation>
    <scope>NUCLEOTIDE SEQUENCE [LARGE SCALE GENOMIC DNA]</scope>
    <source>
        <strain evidence="4 5">DSM 102200</strain>
    </source>
</reference>
<dbReference type="PANTHER" id="PTHR35526">
    <property type="entry name" value="ANTI-SIGMA-F FACTOR RSBW-RELATED"/>
    <property type="match status" value="1"/>
</dbReference>
<comment type="caution">
    <text evidence="4">The sequence shown here is derived from an EMBL/GenBank/DDBJ whole genome shotgun (WGS) entry which is preliminary data.</text>
</comment>